<proteinExistence type="predicted"/>
<feature type="compositionally biased region" description="Low complexity" evidence="1">
    <location>
        <begin position="42"/>
        <end position="51"/>
    </location>
</feature>
<evidence type="ECO:0000256" key="1">
    <source>
        <dbReference type="SAM" id="MobiDB-lite"/>
    </source>
</evidence>
<feature type="region of interest" description="Disordered" evidence="1">
    <location>
        <begin position="36"/>
        <end position="55"/>
    </location>
</feature>
<dbReference type="Proteomes" id="UP000494206">
    <property type="component" value="Unassembled WGS sequence"/>
</dbReference>
<feature type="region of interest" description="Disordered" evidence="1">
    <location>
        <begin position="162"/>
        <end position="183"/>
    </location>
</feature>
<evidence type="ECO:0000313" key="3">
    <source>
        <dbReference type="Proteomes" id="UP000494206"/>
    </source>
</evidence>
<comment type="caution">
    <text evidence="2">The sequence shown here is derived from an EMBL/GenBank/DDBJ whole genome shotgun (WGS) entry which is preliminary data.</text>
</comment>
<sequence>MFKPFNVYYTSTRNRWEWAEGEDSVTLNTVRQTCDTNMQSQPPSAESASPATGPNLNQIHQELHIFPPELYIPTPQCFWPQTSSSSSSTMPHNVPLAHLMGQPHVVQRIVTINTMMIPKPWAHLWDPFGAQTAQVGTTMDGDKTEVEIEVSGNSAETELKLVGNADEPKHEVEASNTAADSNQ</sequence>
<dbReference type="EMBL" id="CADEPM010000003">
    <property type="protein sequence ID" value="CAB3401886.1"/>
    <property type="molecule type" value="Genomic_DNA"/>
</dbReference>
<organism evidence="2 3">
    <name type="scientific">Caenorhabditis bovis</name>
    <dbReference type="NCBI Taxonomy" id="2654633"/>
    <lineage>
        <taxon>Eukaryota</taxon>
        <taxon>Metazoa</taxon>
        <taxon>Ecdysozoa</taxon>
        <taxon>Nematoda</taxon>
        <taxon>Chromadorea</taxon>
        <taxon>Rhabditida</taxon>
        <taxon>Rhabditina</taxon>
        <taxon>Rhabditomorpha</taxon>
        <taxon>Rhabditoidea</taxon>
        <taxon>Rhabditidae</taxon>
        <taxon>Peloderinae</taxon>
        <taxon>Caenorhabditis</taxon>
    </lineage>
</organism>
<keyword evidence="3" id="KW-1185">Reference proteome</keyword>
<dbReference type="AlphaFoldDB" id="A0A8S1ELC8"/>
<accession>A0A8S1ELC8</accession>
<name>A0A8S1ELC8_9PELO</name>
<gene>
    <name evidence="2" type="ORF">CBOVIS_LOCUS4572</name>
</gene>
<protein>
    <submittedName>
        <fullName evidence="2">Uncharacterized protein</fullName>
    </submittedName>
</protein>
<feature type="compositionally biased region" description="Polar residues" evidence="1">
    <location>
        <begin position="174"/>
        <end position="183"/>
    </location>
</feature>
<evidence type="ECO:0000313" key="2">
    <source>
        <dbReference type="EMBL" id="CAB3401886.1"/>
    </source>
</evidence>
<reference evidence="2 3" key="1">
    <citation type="submission" date="2020-04" db="EMBL/GenBank/DDBJ databases">
        <authorList>
            <person name="Laetsch R D."/>
            <person name="Stevens L."/>
            <person name="Kumar S."/>
            <person name="Blaxter L. M."/>
        </authorList>
    </citation>
    <scope>NUCLEOTIDE SEQUENCE [LARGE SCALE GENOMIC DNA]</scope>
</reference>